<dbReference type="GO" id="GO:0007094">
    <property type="term" value="P:mitotic spindle assembly checkpoint signaling"/>
    <property type="evidence" value="ECO:0007669"/>
    <property type="project" value="InterPro"/>
</dbReference>
<feature type="domain" description="Protein kinase" evidence="6">
    <location>
        <begin position="815"/>
        <end position="1121"/>
    </location>
</feature>
<dbReference type="CDD" id="cd13981">
    <property type="entry name" value="STKc_Bub1_BubR1"/>
    <property type="match status" value="1"/>
</dbReference>
<name>A0A9P7UPR8_9AGAR</name>
<dbReference type="InterPro" id="IPR012572">
    <property type="entry name" value="Mad3/Bub1_II"/>
</dbReference>
<dbReference type="PANTHER" id="PTHR14030">
    <property type="entry name" value="MITOTIC CHECKPOINT SERINE/THREONINE-PROTEIN KINASE BUB1"/>
    <property type="match status" value="1"/>
</dbReference>
<dbReference type="AlphaFoldDB" id="A0A9P7UPR8"/>
<evidence type="ECO:0000259" key="7">
    <source>
        <dbReference type="PROSITE" id="PS51489"/>
    </source>
</evidence>
<comment type="caution">
    <text evidence="8">The sequence shown here is derived from an EMBL/GenBank/DDBJ whole genome shotgun (WGS) entry which is preliminary data.</text>
</comment>
<gene>
    <name evidence="8" type="ORF">E1B28_011238</name>
</gene>
<dbReference type="Pfam" id="PF08171">
    <property type="entry name" value="Mad3_BUB1_II"/>
    <property type="match status" value="1"/>
</dbReference>
<dbReference type="Proteomes" id="UP001049176">
    <property type="component" value="Chromosome 7"/>
</dbReference>
<feature type="compositionally biased region" description="Polar residues" evidence="5">
    <location>
        <begin position="336"/>
        <end position="354"/>
    </location>
</feature>
<keyword evidence="2" id="KW-0158">Chromosome</keyword>
<proteinExistence type="predicted"/>
<dbReference type="SMART" id="SM00777">
    <property type="entry name" value="Mad3_BUB1_I"/>
    <property type="match status" value="1"/>
</dbReference>
<feature type="region of interest" description="Disordered" evidence="5">
    <location>
        <begin position="332"/>
        <end position="500"/>
    </location>
</feature>
<dbReference type="Gene3D" id="1.25.40.430">
    <property type="match status" value="1"/>
</dbReference>
<dbReference type="Gene3D" id="1.10.510.10">
    <property type="entry name" value="Transferase(Phosphotransferase) domain 1"/>
    <property type="match status" value="1"/>
</dbReference>
<feature type="compositionally biased region" description="Low complexity" evidence="5">
    <location>
        <begin position="412"/>
        <end position="422"/>
    </location>
</feature>
<dbReference type="Pfam" id="PF08311">
    <property type="entry name" value="Mad3_BUB1_I"/>
    <property type="match status" value="1"/>
</dbReference>
<evidence type="ECO:0000256" key="3">
    <source>
        <dbReference type="ARBA" id="ARBA00022838"/>
    </source>
</evidence>
<feature type="compositionally biased region" description="Acidic residues" evidence="5">
    <location>
        <begin position="569"/>
        <end position="594"/>
    </location>
</feature>
<evidence type="ECO:0000256" key="5">
    <source>
        <dbReference type="SAM" id="MobiDB-lite"/>
    </source>
</evidence>
<feature type="region of interest" description="Disordered" evidence="5">
    <location>
        <begin position="515"/>
        <end position="600"/>
    </location>
</feature>
<dbReference type="InterPro" id="IPR011009">
    <property type="entry name" value="Kinase-like_dom_sf"/>
</dbReference>
<dbReference type="GO" id="GO:0051754">
    <property type="term" value="P:meiotic sister chromatid cohesion, centromeric"/>
    <property type="evidence" value="ECO:0007669"/>
    <property type="project" value="TreeGrafter"/>
</dbReference>
<dbReference type="EMBL" id="CM032187">
    <property type="protein sequence ID" value="KAG7089568.1"/>
    <property type="molecule type" value="Genomic_DNA"/>
</dbReference>
<dbReference type="PROSITE" id="PS00108">
    <property type="entry name" value="PROTEIN_KINASE_ST"/>
    <property type="match status" value="1"/>
</dbReference>
<dbReference type="InterPro" id="IPR008271">
    <property type="entry name" value="Ser/Thr_kinase_AS"/>
</dbReference>
<sequence length="1145" mass="128701">MPSSSSKDASEEELHQKRAEFEAKVAAISEEDDPLAVYYDFVQWAVKHTSSSESKSGLAGIIETATKSFRDDPLYKSDLRYLKLWTLRARQVDMSTALGFYSQLLKNGIGISYSLLYEEYAKLLEAKGRIKDADTIFRKGLKRQARPTERLKKHYSVFQKKHSISSELPTSSSNQIEATKSRRTPSTSSSPNVLGTPASRYALMLAPSEPGKRPEQLEFHLPLLYTEEHGEFCIEEARARSMGLLGKQWPPLPTGSGKANRSSRLTVVFKDDRNTRSLKRKSMVGGAEPTVTINTKEALADVFGMYNSPERTVKTMVGSKHAPVTRIDAIAPFPSQPKTVSPLSSENASQNSKSAFRPFMDENSGAKKKENKSSPFVPFVDPESNKPPARSAFAAKDPSKTSLLTTTDEPKPFTFKPFQPKKPLFRDGFTEDHGKPSSKPTHERARSLQESTSGDPVRPSSFLTPFVDEDNKTPFKVFSRPSEGENAFTPKTPASLIPPAGRAFIPFSDIKPTFTPHKDGLSEPKRTPFSVLSQSEVTVEKEEIRDYDQDVDHAPEQEDEETAEHVLAEEEGEEEEGGEEEEREGGEGEEEEREEEVHDQYEVETHEGVQYQEDLAPDGQYDYDEGVSYRDIPLGGRFGQFNVMTPITERTVEYTSTRSFFSTPSDKLNRISEDPDTIPEDEAERVLLDDGADVTEDRFANDRRLQPFRLFEIQKDDASVTVIEQQTSKLSLADSLTLSSRFRPDNPCNPFDPPILRVLLSRFQPDPHYCNLTAQESKRYEELQKFAKKHRKTSGNSVSLDVGGIYSLMLDGHKFNVTEKLGEGGFGTVFAARDLGVPRPDDDGDSDEDEDEQSLVALKVVKPRNLWEYNVLRRLHTALPPSQRRSLVTPYALYAYKDESYLVMDLCPQGTLLDIVNRAESAGVSQQGACLDELLVMFFTIELLRILESMHSAGFIHGDLKIDNCLLRLEDIPGGNSAWSSVYQPSGEGGWNAKGLKLIDFGRTIDTRLFPANQQFIGEWEVDERDCPELREGRPWTFQTDYFGLAGIIYCMFFGKYIQGASLTQLNGKTKIATPFKRYWQTDLWTRLFELLLNPTQAKPDGRLPVSEEIGALQKEMEVWLQNNCNRAGGTLKGLLKKVEMSCLR</sequence>
<dbReference type="GeneID" id="66080313"/>
<dbReference type="RefSeq" id="XP_043006038.1">
    <property type="nucleotide sequence ID" value="XM_043156253.1"/>
</dbReference>
<reference evidence="8" key="1">
    <citation type="journal article" date="2021" name="Genome Biol. Evol.">
        <title>The assembled and annotated genome of the fairy-ring fungus Marasmius oreades.</title>
        <authorList>
            <person name="Hiltunen M."/>
            <person name="Ament-Velasquez S.L."/>
            <person name="Johannesson H."/>
        </authorList>
    </citation>
    <scope>NUCLEOTIDE SEQUENCE</scope>
    <source>
        <strain evidence="8">03SP1</strain>
    </source>
</reference>
<feature type="compositionally biased region" description="Basic and acidic residues" evidence="5">
    <location>
        <begin position="424"/>
        <end position="447"/>
    </location>
</feature>
<feature type="compositionally biased region" description="Basic and acidic residues" evidence="5">
    <location>
        <begin position="516"/>
        <end position="526"/>
    </location>
</feature>
<dbReference type="InterPro" id="IPR000719">
    <property type="entry name" value="Prot_kinase_dom"/>
</dbReference>
<protein>
    <submittedName>
        <fullName evidence="8">Uncharacterized protein</fullName>
    </submittedName>
</protein>
<keyword evidence="3" id="KW-0995">Kinetochore</keyword>
<dbReference type="GO" id="GO:0005634">
    <property type="term" value="C:nucleus"/>
    <property type="evidence" value="ECO:0007669"/>
    <property type="project" value="TreeGrafter"/>
</dbReference>
<dbReference type="Gene3D" id="6.10.20.170">
    <property type="match status" value="1"/>
</dbReference>
<feature type="region of interest" description="Disordered" evidence="5">
    <location>
        <begin position="162"/>
        <end position="195"/>
    </location>
</feature>
<evidence type="ECO:0000256" key="2">
    <source>
        <dbReference type="ARBA" id="ARBA00022454"/>
    </source>
</evidence>
<keyword evidence="4" id="KW-0137">Centromere</keyword>
<dbReference type="SMART" id="SM00220">
    <property type="entry name" value="S_TKc"/>
    <property type="match status" value="1"/>
</dbReference>
<feature type="domain" description="BUB1 N-terminal" evidence="7">
    <location>
        <begin position="21"/>
        <end position="181"/>
    </location>
</feature>
<dbReference type="GO" id="GO:0004672">
    <property type="term" value="F:protein kinase activity"/>
    <property type="evidence" value="ECO:0007669"/>
    <property type="project" value="InterPro"/>
</dbReference>
<dbReference type="PROSITE" id="PS51489">
    <property type="entry name" value="BUB1_N"/>
    <property type="match status" value="1"/>
</dbReference>
<dbReference type="GO" id="GO:0032991">
    <property type="term" value="C:protein-containing complex"/>
    <property type="evidence" value="ECO:0007669"/>
    <property type="project" value="UniProtKB-ARBA"/>
</dbReference>
<dbReference type="GO" id="GO:0000776">
    <property type="term" value="C:kinetochore"/>
    <property type="evidence" value="ECO:0007669"/>
    <property type="project" value="UniProtKB-KW"/>
</dbReference>
<dbReference type="OrthoDB" id="248495at2759"/>
<organism evidence="8 9">
    <name type="scientific">Marasmius oreades</name>
    <name type="common">fairy-ring Marasmius</name>
    <dbReference type="NCBI Taxonomy" id="181124"/>
    <lineage>
        <taxon>Eukaryota</taxon>
        <taxon>Fungi</taxon>
        <taxon>Dikarya</taxon>
        <taxon>Basidiomycota</taxon>
        <taxon>Agaricomycotina</taxon>
        <taxon>Agaricomycetes</taxon>
        <taxon>Agaricomycetidae</taxon>
        <taxon>Agaricales</taxon>
        <taxon>Marasmiineae</taxon>
        <taxon>Marasmiaceae</taxon>
        <taxon>Marasmius</taxon>
    </lineage>
</organism>
<evidence type="ECO:0000256" key="4">
    <source>
        <dbReference type="ARBA" id="ARBA00023328"/>
    </source>
</evidence>
<keyword evidence="9" id="KW-1185">Reference proteome</keyword>
<dbReference type="InterPro" id="IPR015661">
    <property type="entry name" value="Bub1/Mad3"/>
</dbReference>
<dbReference type="KEGG" id="more:E1B28_011238"/>
<evidence type="ECO:0000313" key="9">
    <source>
        <dbReference type="Proteomes" id="UP001049176"/>
    </source>
</evidence>
<dbReference type="SUPFAM" id="SSF56112">
    <property type="entry name" value="Protein kinase-like (PK-like)"/>
    <property type="match status" value="1"/>
</dbReference>
<evidence type="ECO:0000256" key="1">
    <source>
        <dbReference type="ARBA" id="ARBA00004629"/>
    </source>
</evidence>
<accession>A0A9P7UPR8</accession>
<dbReference type="InterPro" id="IPR013212">
    <property type="entry name" value="Mad3/Bub1_I"/>
</dbReference>
<dbReference type="PANTHER" id="PTHR14030:SF4">
    <property type="entry name" value="BUB1 KINASE, ISOFORM A-RELATED"/>
    <property type="match status" value="1"/>
</dbReference>
<dbReference type="Pfam" id="PF00069">
    <property type="entry name" value="Pkinase"/>
    <property type="match status" value="1"/>
</dbReference>
<dbReference type="PROSITE" id="PS50011">
    <property type="entry name" value="PROTEIN_KINASE_DOM"/>
    <property type="match status" value="1"/>
</dbReference>
<feature type="compositionally biased region" description="Basic and acidic residues" evidence="5">
    <location>
        <begin position="538"/>
        <end position="556"/>
    </location>
</feature>
<comment type="subcellular location">
    <subcellularLocation>
        <location evidence="1">Chromosome</location>
        <location evidence="1">Centromere</location>
        <location evidence="1">Kinetochore</location>
    </subcellularLocation>
</comment>
<dbReference type="GO" id="GO:0005524">
    <property type="term" value="F:ATP binding"/>
    <property type="evidence" value="ECO:0007669"/>
    <property type="project" value="InterPro"/>
</dbReference>
<evidence type="ECO:0000313" key="8">
    <source>
        <dbReference type="EMBL" id="KAG7089568.1"/>
    </source>
</evidence>
<evidence type="ECO:0000259" key="6">
    <source>
        <dbReference type="PROSITE" id="PS50011"/>
    </source>
</evidence>
<feature type="compositionally biased region" description="Polar residues" evidence="5">
    <location>
        <begin position="165"/>
        <end position="178"/>
    </location>
</feature>